<dbReference type="PROSITE" id="PS00135">
    <property type="entry name" value="TRYPSIN_SER"/>
    <property type="match status" value="1"/>
</dbReference>
<dbReference type="InterPro" id="IPR043504">
    <property type="entry name" value="Peptidase_S1_PA_chymotrypsin"/>
</dbReference>
<dbReference type="Gene3D" id="2.40.10.10">
    <property type="entry name" value="Trypsin-like serine proteases"/>
    <property type="match status" value="2"/>
</dbReference>
<evidence type="ECO:0000256" key="3">
    <source>
        <dbReference type="ARBA" id="ARBA00022825"/>
    </source>
</evidence>
<feature type="non-terminal residue" evidence="7">
    <location>
        <position position="1"/>
    </location>
</feature>
<dbReference type="FunFam" id="2.40.10.10:FF:000003">
    <property type="entry name" value="Transmembrane serine protease 3"/>
    <property type="match status" value="1"/>
</dbReference>
<name>A0A7L3LKP1_9CHAR</name>
<evidence type="ECO:0000313" key="7">
    <source>
        <dbReference type="EMBL" id="NXU54163.1"/>
    </source>
</evidence>
<proteinExistence type="predicted"/>
<gene>
    <name evidence="7" type="primary">Tmprss12</name>
    <name evidence="7" type="ORF">TURVEL_R00760</name>
</gene>
<sequence>IVGGQDTVAGAWPWAVSLQLRRPETTFTHVCGAGLIRRKWVLTAGHCVTGRADPKSWRAVLGVYNLHKHDRSMVKRRIRSIRVHPRFKRETFENDLALFELRYPVRFSGYIQPICLPPSDLPLLMENGTECFIGGWGRTGEQGDTSDVLKEAKVEIIPYSHCNSSGSYGGLLNENMLCAGSRLGGIDACQGDSGGPLACHLPSTSKYHLIGVSSFGLGCGRATYPGIYARVSRYRRWL</sequence>
<reference evidence="7 8" key="1">
    <citation type="submission" date="2019-09" db="EMBL/GenBank/DDBJ databases">
        <title>Bird 10,000 Genomes (B10K) Project - Family phase.</title>
        <authorList>
            <person name="Zhang G."/>
        </authorList>
    </citation>
    <scope>NUCLEOTIDE SEQUENCE [LARGE SCALE GENOMIC DNA]</scope>
    <source>
        <strain evidence="7">B10K-DU-029-46</strain>
    </source>
</reference>
<dbReference type="GO" id="GO:0004252">
    <property type="term" value="F:serine-type endopeptidase activity"/>
    <property type="evidence" value="ECO:0007669"/>
    <property type="project" value="InterPro"/>
</dbReference>
<keyword evidence="8" id="KW-1185">Reference proteome</keyword>
<dbReference type="Proteomes" id="UP000582182">
    <property type="component" value="Unassembled WGS sequence"/>
</dbReference>
<dbReference type="InterPro" id="IPR018114">
    <property type="entry name" value="TRYPSIN_HIS"/>
</dbReference>
<evidence type="ECO:0000313" key="8">
    <source>
        <dbReference type="Proteomes" id="UP000582182"/>
    </source>
</evidence>
<feature type="domain" description="Peptidase S1" evidence="6">
    <location>
        <begin position="1"/>
        <end position="238"/>
    </location>
</feature>
<dbReference type="AlphaFoldDB" id="A0A7L3LKP1"/>
<dbReference type="PRINTS" id="PR00722">
    <property type="entry name" value="CHYMOTRYPSIN"/>
</dbReference>
<organism evidence="7 8">
    <name type="scientific">Turnix velox</name>
    <name type="common">Little buttonquail</name>
    <dbReference type="NCBI Taxonomy" id="2529409"/>
    <lineage>
        <taxon>Eukaryota</taxon>
        <taxon>Metazoa</taxon>
        <taxon>Chordata</taxon>
        <taxon>Craniata</taxon>
        <taxon>Vertebrata</taxon>
        <taxon>Euteleostomi</taxon>
        <taxon>Archelosauria</taxon>
        <taxon>Archosauria</taxon>
        <taxon>Dinosauria</taxon>
        <taxon>Saurischia</taxon>
        <taxon>Theropoda</taxon>
        <taxon>Coelurosauria</taxon>
        <taxon>Aves</taxon>
        <taxon>Neognathae</taxon>
        <taxon>Neoaves</taxon>
        <taxon>Charadriiformes</taxon>
        <taxon>Turnicidae</taxon>
        <taxon>Turnix</taxon>
    </lineage>
</organism>
<dbReference type="InterPro" id="IPR009003">
    <property type="entry name" value="Peptidase_S1_PA"/>
</dbReference>
<dbReference type="InterPro" id="IPR001314">
    <property type="entry name" value="Peptidase_S1A"/>
</dbReference>
<evidence type="ECO:0000256" key="4">
    <source>
        <dbReference type="ARBA" id="ARBA00023157"/>
    </source>
</evidence>
<dbReference type="PROSITE" id="PS00134">
    <property type="entry name" value="TRYPSIN_HIS"/>
    <property type="match status" value="1"/>
</dbReference>
<keyword evidence="4" id="KW-1015">Disulfide bond</keyword>
<dbReference type="Pfam" id="PF00089">
    <property type="entry name" value="Trypsin"/>
    <property type="match status" value="1"/>
</dbReference>
<protein>
    <submittedName>
        <fullName evidence="7">TMPSC protease</fullName>
    </submittedName>
</protein>
<evidence type="ECO:0000256" key="1">
    <source>
        <dbReference type="ARBA" id="ARBA00022670"/>
    </source>
</evidence>
<dbReference type="PANTHER" id="PTHR24252:SF21">
    <property type="entry name" value="TRANSMEMBRANE SERINE PROTEASE 12"/>
    <property type="match status" value="1"/>
</dbReference>
<dbReference type="InterPro" id="IPR001254">
    <property type="entry name" value="Trypsin_dom"/>
</dbReference>
<keyword evidence="1 5" id="KW-0645">Protease</keyword>
<evidence type="ECO:0000259" key="6">
    <source>
        <dbReference type="PROSITE" id="PS50240"/>
    </source>
</evidence>
<dbReference type="SUPFAM" id="SSF50494">
    <property type="entry name" value="Trypsin-like serine proteases"/>
    <property type="match status" value="1"/>
</dbReference>
<keyword evidence="3 5" id="KW-0720">Serine protease</keyword>
<keyword evidence="2 5" id="KW-0378">Hydrolase</keyword>
<dbReference type="GO" id="GO:0006508">
    <property type="term" value="P:proteolysis"/>
    <property type="evidence" value="ECO:0007669"/>
    <property type="project" value="UniProtKB-KW"/>
</dbReference>
<dbReference type="SMART" id="SM00020">
    <property type="entry name" value="Tryp_SPc"/>
    <property type="match status" value="1"/>
</dbReference>
<comment type="caution">
    <text evidence="7">The sequence shown here is derived from an EMBL/GenBank/DDBJ whole genome shotgun (WGS) entry which is preliminary data.</text>
</comment>
<evidence type="ECO:0000256" key="2">
    <source>
        <dbReference type="ARBA" id="ARBA00022801"/>
    </source>
</evidence>
<dbReference type="InterPro" id="IPR033116">
    <property type="entry name" value="TRYPSIN_SER"/>
</dbReference>
<dbReference type="PROSITE" id="PS50240">
    <property type="entry name" value="TRYPSIN_DOM"/>
    <property type="match status" value="1"/>
</dbReference>
<dbReference type="OrthoDB" id="10051896at2759"/>
<feature type="non-terminal residue" evidence="7">
    <location>
        <position position="238"/>
    </location>
</feature>
<dbReference type="PANTHER" id="PTHR24252">
    <property type="entry name" value="ACROSIN-RELATED"/>
    <property type="match status" value="1"/>
</dbReference>
<evidence type="ECO:0000256" key="5">
    <source>
        <dbReference type="RuleBase" id="RU363034"/>
    </source>
</evidence>
<accession>A0A7L3LKP1</accession>
<dbReference type="EMBL" id="VZTY01019762">
    <property type="protein sequence ID" value="NXU54163.1"/>
    <property type="molecule type" value="Genomic_DNA"/>
</dbReference>
<dbReference type="CDD" id="cd00190">
    <property type="entry name" value="Tryp_SPc"/>
    <property type="match status" value="1"/>
</dbReference>